<dbReference type="Proteomes" id="UP000243778">
    <property type="component" value="Unassembled WGS sequence"/>
</dbReference>
<reference evidence="2" key="1">
    <citation type="submission" date="2016-10" db="EMBL/GenBank/DDBJ databases">
        <authorList>
            <person name="Varghese N."/>
            <person name="Submissions S."/>
        </authorList>
    </citation>
    <scope>NUCLEOTIDE SEQUENCE [LARGE SCALE GENOMIC DNA]</scope>
    <source>
        <strain evidence="2">NRRL B-59562</strain>
    </source>
</reference>
<keyword evidence="2" id="KW-1185">Reference proteome</keyword>
<gene>
    <name evidence="1" type="ORF">SAMN05216287_3402</name>
</gene>
<dbReference type="RefSeq" id="WP_090230768.1">
    <property type="nucleotide sequence ID" value="NZ_FNNU01000005.1"/>
</dbReference>
<protein>
    <recommendedName>
        <fullName evidence="3">DUF1652 domain-containing protein</fullName>
    </recommendedName>
</protein>
<dbReference type="EMBL" id="FNNU01000005">
    <property type="protein sequence ID" value="SDX65051.1"/>
    <property type="molecule type" value="Genomic_DNA"/>
</dbReference>
<accession>A0A1H3DFA1</accession>
<dbReference type="AlphaFoldDB" id="A0A1H3DFA1"/>
<dbReference type="STRING" id="1007099.SAMN05216287_3402"/>
<evidence type="ECO:0000313" key="2">
    <source>
        <dbReference type="Proteomes" id="UP000243778"/>
    </source>
</evidence>
<dbReference type="OrthoDB" id="6969162at2"/>
<evidence type="ECO:0000313" key="1">
    <source>
        <dbReference type="EMBL" id="SDX65051.1"/>
    </source>
</evidence>
<organism evidence="1 2">
    <name type="scientific">Pseudomonas kuykendallii</name>
    <dbReference type="NCBI Taxonomy" id="1007099"/>
    <lineage>
        <taxon>Bacteria</taxon>
        <taxon>Pseudomonadati</taxon>
        <taxon>Pseudomonadota</taxon>
        <taxon>Gammaproteobacteria</taxon>
        <taxon>Pseudomonadales</taxon>
        <taxon>Pseudomonadaceae</taxon>
        <taxon>Pseudomonas</taxon>
    </lineage>
</organism>
<dbReference type="Pfam" id="PF07865">
    <property type="entry name" value="DUF1652"/>
    <property type="match status" value="1"/>
</dbReference>
<sequence>MMTISFQEARQIIELSFVPLACECKEEEQGITVRLFHAQSGEPQLVVTAIAPERYASIRAISQLVLEIRQELSVAKLRKQMSYSL</sequence>
<evidence type="ECO:0008006" key="3">
    <source>
        <dbReference type="Google" id="ProtNLM"/>
    </source>
</evidence>
<name>A0A1H3DFA1_9PSED</name>
<proteinExistence type="predicted"/>
<dbReference type="InterPro" id="IPR012448">
    <property type="entry name" value="DUF1652"/>
</dbReference>